<dbReference type="STRING" id="157652.A0A371I652"/>
<proteinExistence type="predicted"/>
<gene>
    <name evidence="2" type="ORF">CR513_04985</name>
</gene>
<feature type="domain" description="Reverse transcriptase Ty1/copia-type" evidence="1">
    <location>
        <begin position="48"/>
        <end position="121"/>
    </location>
</feature>
<evidence type="ECO:0000313" key="3">
    <source>
        <dbReference type="Proteomes" id="UP000257109"/>
    </source>
</evidence>
<reference evidence="2" key="1">
    <citation type="submission" date="2018-05" db="EMBL/GenBank/DDBJ databases">
        <title>Draft genome of Mucuna pruriens seed.</title>
        <authorList>
            <person name="Nnadi N.E."/>
            <person name="Vos R."/>
            <person name="Hasami M.H."/>
            <person name="Devisetty U.K."/>
            <person name="Aguiy J.C."/>
        </authorList>
    </citation>
    <scope>NUCLEOTIDE SEQUENCE [LARGE SCALE GENOMIC DNA]</scope>
    <source>
        <strain evidence="2">JCA_2017</strain>
    </source>
</reference>
<organism evidence="2 3">
    <name type="scientific">Mucuna pruriens</name>
    <name type="common">Velvet bean</name>
    <name type="synonym">Dolichos pruriens</name>
    <dbReference type="NCBI Taxonomy" id="157652"/>
    <lineage>
        <taxon>Eukaryota</taxon>
        <taxon>Viridiplantae</taxon>
        <taxon>Streptophyta</taxon>
        <taxon>Embryophyta</taxon>
        <taxon>Tracheophyta</taxon>
        <taxon>Spermatophyta</taxon>
        <taxon>Magnoliopsida</taxon>
        <taxon>eudicotyledons</taxon>
        <taxon>Gunneridae</taxon>
        <taxon>Pentapetalae</taxon>
        <taxon>rosids</taxon>
        <taxon>fabids</taxon>
        <taxon>Fabales</taxon>
        <taxon>Fabaceae</taxon>
        <taxon>Papilionoideae</taxon>
        <taxon>50 kb inversion clade</taxon>
        <taxon>NPAAA clade</taxon>
        <taxon>indigoferoid/millettioid clade</taxon>
        <taxon>Phaseoleae</taxon>
        <taxon>Mucuna</taxon>
    </lineage>
</organism>
<name>A0A371I652_MUCPR</name>
<evidence type="ECO:0000313" key="2">
    <source>
        <dbReference type="EMBL" id="RDY10489.1"/>
    </source>
</evidence>
<protein>
    <recommendedName>
        <fullName evidence="1">Reverse transcriptase Ty1/copia-type domain-containing protein</fullName>
    </recommendedName>
</protein>
<dbReference type="Proteomes" id="UP000257109">
    <property type="component" value="Unassembled WGS sequence"/>
</dbReference>
<sequence>MGQRMDIRHAQGTRPLVSPPNDKSIIGTKWILRNNWTRMVRLCVIKQARLEFILILLSFAAHHNMRLHQMDFKCAFLNGIINEEDFVKQPPSFKSDIFPNHVFKLKETLYGLKQAPRAWFEKN</sequence>
<dbReference type="OrthoDB" id="119018at2759"/>
<dbReference type="Pfam" id="PF07727">
    <property type="entry name" value="RVT_2"/>
    <property type="match status" value="1"/>
</dbReference>
<evidence type="ECO:0000259" key="1">
    <source>
        <dbReference type="Pfam" id="PF07727"/>
    </source>
</evidence>
<dbReference type="EMBL" id="QJKJ01000834">
    <property type="protein sequence ID" value="RDY10489.1"/>
    <property type="molecule type" value="Genomic_DNA"/>
</dbReference>
<dbReference type="InterPro" id="IPR013103">
    <property type="entry name" value="RVT_2"/>
</dbReference>
<dbReference type="AlphaFoldDB" id="A0A371I652"/>
<accession>A0A371I652</accession>
<keyword evidence="3" id="KW-1185">Reference proteome</keyword>
<feature type="non-terminal residue" evidence="2">
    <location>
        <position position="1"/>
    </location>
</feature>
<comment type="caution">
    <text evidence="2">The sequence shown here is derived from an EMBL/GenBank/DDBJ whole genome shotgun (WGS) entry which is preliminary data.</text>
</comment>